<feature type="domain" description="TauD/TfdA-like" evidence="8">
    <location>
        <begin position="253"/>
        <end position="504"/>
    </location>
</feature>
<dbReference type="Gene3D" id="3.30.2020.30">
    <property type="match status" value="1"/>
</dbReference>
<protein>
    <submittedName>
        <fullName evidence="10">Gamma-butyrobetaine hydroxylase</fullName>
    </submittedName>
</protein>
<dbReference type="Gene3D" id="3.60.130.10">
    <property type="entry name" value="Clavaminate synthase-like"/>
    <property type="match status" value="1"/>
</dbReference>
<dbReference type="InterPro" id="IPR010376">
    <property type="entry name" value="GBBH-like_N"/>
</dbReference>
<evidence type="ECO:0000256" key="4">
    <source>
        <dbReference type="ARBA" id="ARBA00022964"/>
    </source>
</evidence>
<dbReference type="CDD" id="cd00250">
    <property type="entry name" value="CAS_like"/>
    <property type="match status" value="1"/>
</dbReference>
<evidence type="ECO:0000256" key="2">
    <source>
        <dbReference type="ARBA" id="ARBA00008654"/>
    </source>
</evidence>
<proteinExistence type="inferred from homology"/>
<comment type="similarity">
    <text evidence="2">Belongs to the gamma-BBH/TMLD family.</text>
</comment>
<dbReference type="STRING" id="655863.F0XL10"/>
<dbReference type="RefSeq" id="XP_014171234.1">
    <property type="nucleotide sequence ID" value="XM_014315759.1"/>
</dbReference>
<dbReference type="InParanoid" id="F0XL10"/>
<sequence length="558" mass="62080">MSPSSRFSAVGHLVRGGARPGCGMATALARPTLLVATPARPTTVAGVLHPASSFQQTRPISIQRVPVRSGKVPAEPAIRSRKQTPTKGHPFNPQKSTTGRLRAAVSGEPGSPIYGKLLKAAVVGEKGDSLSLQYEGAPEAVSVSTFWLRDSCQCEHCVTLSSGQKKLRSSDLPERPAVKHTAVAEDGILSIEWAKETDAQASSESGSDTPHVSTFASDWLLYRMAGLAAPYYPAMPERRFWDRARLERELRPVAFEDWKDGNSPEFWRALLDLYQLGILIVDRVPETETAVLDVANAIGNIQHTFYGETWDVVSKPDAENVAYTNVFLCLHQDLMYMNDPPYIQLLHCLRNDCDGGESIFSDSVRAAWEMELQHPELIEPLATTTVRYHYERNGHYYFHGRTVLERKAKSGHIQDTAWSPPFQDSFSAPHLAFGEHDPSKKPDDRILQWRRAAKVFSDNVEAPQNVYEVKMKPGQCVLFNNRRVLHGRQKFNTAQGHRWLKGTYISEQAFSSKVTAMIREKKYAPALPTKLPLTALQTRESELAQVARLLKEAGPAAT</sequence>
<feature type="domain" description="Gamma-butyrobetaine hydroxylase-like N-terminal" evidence="9">
    <location>
        <begin position="126"/>
        <end position="196"/>
    </location>
</feature>
<evidence type="ECO:0000256" key="5">
    <source>
        <dbReference type="ARBA" id="ARBA00023002"/>
    </source>
</evidence>
<keyword evidence="11" id="KW-1185">Reference proteome</keyword>
<evidence type="ECO:0000259" key="9">
    <source>
        <dbReference type="Pfam" id="PF06155"/>
    </source>
</evidence>
<dbReference type="PANTHER" id="PTHR10696">
    <property type="entry name" value="GAMMA-BUTYROBETAINE HYDROXYLASE-RELATED"/>
    <property type="match status" value="1"/>
</dbReference>
<evidence type="ECO:0000256" key="3">
    <source>
        <dbReference type="ARBA" id="ARBA00022723"/>
    </source>
</evidence>
<name>F0XL10_GROCL</name>
<comment type="cofactor">
    <cofactor evidence="1">
        <name>Fe(2+)</name>
        <dbReference type="ChEBI" id="CHEBI:29033"/>
    </cofactor>
</comment>
<evidence type="ECO:0000313" key="11">
    <source>
        <dbReference type="Proteomes" id="UP000007796"/>
    </source>
</evidence>
<keyword evidence="4" id="KW-0223">Dioxygenase</keyword>
<dbReference type="InterPro" id="IPR042098">
    <property type="entry name" value="TauD-like_sf"/>
</dbReference>
<dbReference type="GO" id="GO:0045329">
    <property type="term" value="P:carnitine biosynthetic process"/>
    <property type="evidence" value="ECO:0007669"/>
    <property type="project" value="TreeGrafter"/>
</dbReference>
<keyword evidence="5" id="KW-0560">Oxidoreductase</keyword>
<dbReference type="FunCoup" id="F0XL10">
    <property type="interactions" value="565"/>
</dbReference>
<dbReference type="HOGENOM" id="CLU_021859_0_0_1"/>
<dbReference type="GO" id="GO:0005739">
    <property type="term" value="C:mitochondrion"/>
    <property type="evidence" value="ECO:0007669"/>
    <property type="project" value="TreeGrafter"/>
</dbReference>
<reference evidence="10 11" key="1">
    <citation type="journal article" date="2011" name="Proc. Natl. Acad. Sci. U.S.A.">
        <title>Genome and transcriptome analyses of the mountain pine beetle-fungal symbiont Grosmannia clavigera, a lodgepole pine pathogen.</title>
        <authorList>
            <person name="DiGuistini S."/>
            <person name="Wang Y."/>
            <person name="Liao N.Y."/>
            <person name="Taylor G."/>
            <person name="Tanguay P."/>
            <person name="Feau N."/>
            <person name="Henrissat B."/>
            <person name="Chan S.K."/>
            <person name="Hesse-Orce U."/>
            <person name="Alamouti S.M."/>
            <person name="Tsui C.K.M."/>
            <person name="Docking R.T."/>
            <person name="Levasseur A."/>
            <person name="Haridas S."/>
            <person name="Robertson G."/>
            <person name="Birol I."/>
            <person name="Holt R.A."/>
            <person name="Marra M.A."/>
            <person name="Hamelin R.C."/>
            <person name="Hirst M."/>
            <person name="Jones S.J.M."/>
            <person name="Bohlmann J."/>
            <person name="Breuil C."/>
        </authorList>
    </citation>
    <scope>NUCLEOTIDE SEQUENCE [LARGE SCALE GENOMIC DNA]</scope>
    <source>
        <strain evidence="11">kw1407 / UAMH 11150</strain>
    </source>
</reference>
<dbReference type="InterPro" id="IPR050411">
    <property type="entry name" value="AlphaKG_dependent_hydroxylases"/>
</dbReference>
<dbReference type="InterPro" id="IPR003819">
    <property type="entry name" value="TauD/TfdA-like"/>
</dbReference>
<dbReference type="PANTHER" id="PTHR10696:SF25">
    <property type="entry name" value="OXIDOREDUCTASE AIM17-RELATED"/>
    <property type="match status" value="1"/>
</dbReference>
<dbReference type="AlphaFoldDB" id="F0XL10"/>
<dbReference type="OrthoDB" id="406634at2759"/>
<dbReference type="InterPro" id="IPR038492">
    <property type="entry name" value="GBBH-like_N_sf"/>
</dbReference>
<gene>
    <name evidence="10" type="ORF">CMQ_8218</name>
</gene>
<dbReference type="SUPFAM" id="SSF51197">
    <property type="entry name" value="Clavaminate synthase-like"/>
    <property type="match status" value="1"/>
</dbReference>
<evidence type="ECO:0000313" key="10">
    <source>
        <dbReference type="EMBL" id="EFX01752.1"/>
    </source>
</evidence>
<dbReference type="eggNOG" id="KOG3889">
    <property type="taxonomic scope" value="Eukaryota"/>
</dbReference>
<evidence type="ECO:0000259" key="8">
    <source>
        <dbReference type="Pfam" id="PF02668"/>
    </source>
</evidence>
<evidence type="ECO:0000256" key="1">
    <source>
        <dbReference type="ARBA" id="ARBA00001954"/>
    </source>
</evidence>
<dbReference type="Pfam" id="PF06155">
    <property type="entry name" value="GBBH-like_N"/>
    <property type="match status" value="1"/>
</dbReference>
<dbReference type="GO" id="GO:0016706">
    <property type="term" value="F:2-oxoglutarate-dependent dioxygenase activity"/>
    <property type="evidence" value="ECO:0007669"/>
    <property type="project" value="UniProtKB-ARBA"/>
</dbReference>
<feature type="region of interest" description="Disordered" evidence="7">
    <location>
        <begin position="68"/>
        <end position="99"/>
    </location>
</feature>
<accession>F0XL10</accession>
<organism evidence="11">
    <name type="scientific">Grosmannia clavigera (strain kw1407 / UAMH 11150)</name>
    <name type="common">Blue stain fungus</name>
    <name type="synonym">Graphiocladiella clavigera</name>
    <dbReference type="NCBI Taxonomy" id="655863"/>
    <lineage>
        <taxon>Eukaryota</taxon>
        <taxon>Fungi</taxon>
        <taxon>Dikarya</taxon>
        <taxon>Ascomycota</taxon>
        <taxon>Pezizomycotina</taxon>
        <taxon>Sordariomycetes</taxon>
        <taxon>Sordariomycetidae</taxon>
        <taxon>Ophiostomatales</taxon>
        <taxon>Ophiostomataceae</taxon>
        <taxon>Leptographium</taxon>
    </lineage>
</organism>
<keyword evidence="6" id="KW-0408">Iron</keyword>
<dbReference type="Pfam" id="PF02668">
    <property type="entry name" value="TauD"/>
    <property type="match status" value="1"/>
</dbReference>
<dbReference type="GeneID" id="25981849"/>
<dbReference type="EMBL" id="GL629788">
    <property type="protein sequence ID" value="EFX01752.1"/>
    <property type="molecule type" value="Genomic_DNA"/>
</dbReference>
<evidence type="ECO:0000256" key="6">
    <source>
        <dbReference type="ARBA" id="ARBA00023004"/>
    </source>
</evidence>
<dbReference type="GO" id="GO:0046872">
    <property type="term" value="F:metal ion binding"/>
    <property type="evidence" value="ECO:0007669"/>
    <property type="project" value="UniProtKB-KW"/>
</dbReference>
<evidence type="ECO:0000256" key="7">
    <source>
        <dbReference type="SAM" id="MobiDB-lite"/>
    </source>
</evidence>
<dbReference type="Proteomes" id="UP000007796">
    <property type="component" value="Unassembled WGS sequence"/>
</dbReference>
<keyword evidence="3" id="KW-0479">Metal-binding</keyword>